<evidence type="ECO:0008006" key="3">
    <source>
        <dbReference type="Google" id="ProtNLM"/>
    </source>
</evidence>
<accession>X0TGZ6</accession>
<dbReference type="EMBL" id="BARS01004256">
    <property type="protein sequence ID" value="GAF75375.1"/>
    <property type="molecule type" value="Genomic_DNA"/>
</dbReference>
<protein>
    <recommendedName>
        <fullName evidence="3">Aminopeptidase</fullName>
    </recommendedName>
</protein>
<dbReference type="GO" id="GO:0046872">
    <property type="term" value="F:metal ion binding"/>
    <property type="evidence" value="ECO:0007669"/>
    <property type="project" value="UniProtKB-KW"/>
</dbReference>
<organism evidence="2">
    <name type="scientific">marine sediment metagenome</name>
    <dbReference type="NCBI Taxonomy" id="412755"/>
    <lineage>
        <taxon>unclassified sequences</taxon>
        <taxon>metagenomes</taxon>
        <taxon>ecological metagenomes</taxon>
    </lineage>
</organism>
<comment type="caution">
    <text evidence="2">The sequence shown here is derived from an EMBL/GenBank/DDBJ whole genome shotgun (WGS) entry which is preliminary data.</text>
</comment>
<reference evidence="2" key="1">
    <citation type="journal article" date="2014" name="Front. Microbiol.">
        <title>High frequency of phylogenetically diverse reductive dehalogenase-homologous genes in deep subseafloor sedimentary metagenomes.</title>
        <authorList>
            <person name="Kawai M."/>
            <person name="Futagami T."/>
            <person name="Toyoda A."/>
            <person name="Takaki Y."/>
            <person name="Nishi S."/>
            <person name="Hori S."/>
            <person name="Arai W."/>
            <person name="Tsubouchi T."/>
            <person name="Morono Y."/>
            <person name="Uchiyama I."/>
            <person name="Ito T."/>
            <person name="Fujiyama A."/>
            <person name="Inagaki F."/>
            <person name="Takami H."/>
        </authorList>
    </citation>
    <scope>NUCLEOTIDE SEQUENCE</scope>
    <source>
        <strain evidence="2">Expedition CK06-06</strain>
    </source>
</reference>
<evidence type="ECO:0000313" key="2">
    <source>
        <dbReference type="EMBL" id="GAF75375.1"/>
    </source>
</evidence>
<dbReference type="AlphaFoldDB" id="X0TGZ6"/>
<dbReference type="SUPFAM" id="SSF144052">
    <property type="entry name" value="Thermophilic metalloprotease-like"/>
    <property type="match status" value="1"/>
</dbReference>
<name>X0TGZ6_9ZZZZ</name>
<keyword evidence="1" id="KW-0479">Metal-binding</keyword>
<proteinExistence type="predicted"/>
<dbReference type="PANTHER" id="PTHR34448:SF1">
    <property type="entry name" value="BLL6088 PROTEIN"/>
    <property type="match status" value="1"/>
</dbReference>
<sequence length="316" mass="35092">ICVSPDTDTTRFSALVTHCKGIEAIPHVLVVNTPKEAVGLWSLGRKVKLPRTVAEALKATDYIYWFADWDPAFLQEIRDAREAGAQFLFGWQSAVKEATWHIRDIDRRAMAEKAQRWAEMLNKHKGKEFRLITGGEELTGTTRRFEGWGPGTGKASWTQNETMSVGDFHDANGVQNVDWIGTLSEVTPGEKARFTIEDGVLVKAEGEIGRMFWKALETVDDPNIYRLAELAVGMNPYTRVGLTSLGAPNLPMTVPPFHEIKQAEGTVHTAFGDSGGRILQEGETGIVSKLHIDVVSFTPTLYVDGKKYIEDGKLLF</sequence>
<dbReference type="PANTHER" id="PTHR34448">
    <property type="entry name" value="AMINOPEPTIDASE"/>
    <property type="match status" value="1"/>
</dbReference>
<feature type="non-terminal residue" evidence="2">
    <location>
        <position position="1"/>
    </location>
</feature>
<gene>
    <name evidence="2" type="ORF">S01H1_08291</name>
</gene>
<evidence type="ECO:0000256" key="1">
    <source>
        <dbReference type="ARBA" id="ARBA00022723"/>
    </source>
</evidence>
<dbReference type="InterPro" id="IPR052170">
    <property type="entry name" value="M29_Exopeptidase"/>
</dbReference>